<name>Q656Q4_ORYSJ</name>
<proteinExistence type="predicted"/>
<sequence length="56" mass="6198">MEKLALSFEGGLTGSIMLHLVSPRFAMLRHTSPAGFTIPRLFLLRSQPESLITSLQ</sequence>
<evidence type="ECO:0000313" key="3">
    <source>
        <dbReference type="Proteomes" id="UP000000763"/>
    </source>
</evidence>
<organism evidence="2">
    <name type="scientific">Oryza sativa subsp. japonica</name>
    <name type="common">Rice</name>
    <dbReference type="NCBI Taxonomy" id="39947"/>
    <lineage>
        <taxon>Eukaryota</taxon>
        <taxon>Viridiplantae</taxon>
        <taxon>Streptophyta</taxon>
        <taxon>Embryophyta</taxon>
        <taxon>Tracheophyta</taxon>
        <taxon>Spermatophyta</taxon>
        <taxon>Magnoliopsida</taxon>
        <taxon>Liliopsida</taxon>
        <taxon>Poales</taxon>
        <taxon>Poaceae</taxon>
        <taxon>BOP clade</taxon>
        <taxon>Oryzoideae</taxon>
        <taxon>Oryzeae</taxon>
        <taxon>Oryzinae</taxon>
        <taxon>Oryza</taxon>
        <taxon>Oryza sativa</taxon>
    </lineage>
</organism>
<accession>Q656Q4</accession>
<dbReference type="Proteomes" id="UP000817658">
    <property type="component" value="Chromosome 1"/>
</dbReference>
<dbReference type="Proteomes" id="UP000000763">
    <property type="component" value="Chromosome 1"/>
</dbReference>
<protein>
    <submittedName>
        <fullName evidence="2">Uncharacterized protein</fullName>
    </submittedName>
</protein>
<gene>
    <name evidence="2" type="ORF">B1153F04.42</name>
    <name evidence="1" type="ORF">P0426D06.8</name>
</gene>
<dbReference type="EMBL" id="AP002953">
    <property type="protein sequence ID" value="BAD44970.1"/>
    <property type="molecule type" value="Genomic_DNA"/>
</dbReference>
<reference evidence="3" key="3">
    <citation type="journal article" date="2008" name="Nucleic Acids Res.">
        <title>The rice annotation project database (RAP-DB): 2008 update.</title>
        <authorList>
            <consortium name="The rice annotation project (RAP)"/>
        </authorList>
    </citation>
    <scope>GENOME REANNOTATION</scope>
    <source>
        <strain evidence="3">cv. Nipponbare</strain>
    </source>
</reference>
<evidence type="ECO:0000313" key="1">
    <source>
        <dbReference type="EMBL" id="BAD44970.1"/>
    </source>
</evidence>
<reference evidence="2" key="1">
    <citation type="journal article" date="2002" name="Nature">
        <title>The genome sequence and structure of rice chromosome 1.</title>
        <authorList>
            <person name="Sasaki T."/>
            <person name="Matsumoto T."/>
            <person name="Yamamoto K."/>
            <person name="Sakata K."/>
            <person name="Baba T."/>
            <person name="Katayose Y."/>
            <person name="Wu J."/>
            <person name="Niimura Y."/>
            <person name="Cheng Z."/>
            <person name="Nagamura Y."/>
            <person name="Antonio B.A."/>
            <person name="Kanamori H."/>
            <person name="Hosokawa S."/>
            <person name="Masukawa M."/>
            <person name="Arikawa K."/>
            <person name="Chiden Y."/>
            <person name="Hayashi M."/>
            <person name="Okamoto M."/>
            <person name="Ando T."/>
            <person name="Aoki H."/>
            <person name="Arita K."/>
            <person name="Hamada M."/>
            <person name="Harada C."/>
            <person name="Hijishita S."/>
            <person name="Honda M."/>
            <person name="Ichikawa Y."/>
            <person name="Idonuma A."/>
            <person name="Iijima M."/>
            <person name="Ikeda M."/>
            <person name="Ikeno M."/>
            <person name="Itoh S."/>
            <person name="Itoh T."/>
            <person name="Itoh Y."/>
            <person name="Itoh Y."/>
            <person name="Iwabuchi A."/>
            <person name="Kamiya K."/>
            <person name="Karasawa W."/>
            <person name="Katagiri S."/>
            <person name="Kikuta A."/>
            <person name="Kobayashi N."/>
            <person name="Kono I."/>
            <person name="Machita K."/>
            <person name="Maehara T."/>
            <person name="Mizuno H."/>
            <person name="Mizubayashi T."/>
            <person name="Mukai Y."/>
            <person name="Nagasaki H."/>
            <person name="Nakashima M."/>
            <person name="Nakama Y."/>
            <person name="Nakamichi Y."/>
            <person name="Nakamura M."/>
            <person name="Namiki N."/>
            <person name="Negishi M."/>
            <person name="Ohta I."/>
            <person name="Ono N."/>
            <person name="Saji S."/>
            <person name="Sakai K."/>
            <person name="Shibata M."/>
            <person name="Shimokawa T."/>
            <person name="Shomura A."/>
            <person name="Song J."/>
            <person name="Takazaki Y."/>
            <person name="Terasawa K."/>
            <person name="Tsuji K."/>
            <person name="Waki K."/>
            <person name="Yamagata H."/>
            <person name="Yamane H."/>
            <person name="Yoshiki S."/>
            <person name="Yoshihara R."/>
            <person name="Yukawa K."/>
            <person name="Zhong H."/>
            <person name="Iwama H."/>
            <person name="Endo T."/>
            <person name="Ito H."/>
            <person name="Hahn J.H."/>
            <person name="Kim H.I."/>
            <person name="Eun M.Y."/>
            <person name="Yano M."/>
            <person name="Jiang J."/>
            <person name="Gojobori T."/>
        </authorList>
    </citation>
    <scope>NUCLEOTIDE SEQUENCE</scope>
</reference>
<evidence type="ECO:0000313" key="2">
    <source>
        <dbReference type="EMBL" id="BAD45213.1"/>
    </source>
</evidence>
<dbReference type="AlphaFoldDB" id="Q656Q4"/>
<reference evidence="3" key="2">
    <citation type="journal article" date="2005" name="Nature">
        <title>The map-based sequence of the rice genome.</title>
        <authorList>
            <consortium name="International rice genome sequencing project (IRGSP)"/>
            <person name="Matsumoto T."/>
            <person name="Wu J."/>
            <person name="Kanamori H."/>
            <person name="Katayose Y."/>
            <person name="Fujisawa M."/>
            <person name="Namiki N."/>
            <person name="Mizuno H."/>
            <person name="Yamamoto K."/>
            <person name="Antonio B.A."/>
            <person name="Baba T."/>
            <person name="Sakata K."/>
            <person name="Nagamura Y."/>
            <person name="Aoki H."/>
            <person name="Arikawa K."/>
            <person name="Arita K."/>
            <person name="Bito T."/>
            <person name="Chiden Y."/>
            <person name="Fujitsuka N."/>
            <person name="Fukunaka R."/>
            <person name="Hamada M."/>
            <person name="Harada C."/>
            <person name="Hayashi A."/>
            <person name="Hijishita S."/>
            <person name="Honda M."/>
            <person name="Hosokawa S."/>
            <person name="Ichikawa Y."/>
            <person name="Idonuma A."/>
            <person name="Iijima M."/>
            <person name="Ikeda M."/>
            <person name="Ikeno M."/>
            <person name="Ito K."/>
            <person name="Ito S."/>
            <person name="Ito T."/>
            <person name="Ito Y."/>
            <person name="Ito Y."/>
            <person name="Iwabuchi A."/>
            <person name="Kamiya K."/>
            <person name="Karasawa W."/>
            <person name="Kurita K."/>
            <person name="Katagiri S."/>
            <person name="Kikuta A."/>
            <person name="Kobayashi H."/>
            <person name="Kobayashi N."/>
            <person name="Machita K."/>
            <person name="Maehara T."/>
            <person name="Masukawa M."/>
            <person name="Mizubayashi T."/>
            <person name="Mukai Y."/>
            <person name="Nagasaki H."/>
            <person name="Nagata Y."/>
            <person name="Naito S."/>
            <person name="Nakashima M."/>
            <person name="Nakama Y."/>
            <person name="Nakamichi Y."/>
            <person name="Nakamura M."/>
            <person name="Meguro A."/>
            <person name="Negishi M."/>
            <person name="Ohta I."/>
            <person name="Ohta T."/>
            <person name="Okamoto M."/>
            <person name="Ono N."/>
            <person name="Saji S."/>
            <person name="Sakaguchi M."/>
            <person name="Sakai K."/>
            <person name="Shibata M."/>
            <person name="Shimokawa T."/>
            <person name="Song J."/>
            <person name="Takazaki Y."/>
            <person name="Terasawa K."/>
            <person name="Tsugane M."/>
            <person name="Tsuji K."/>
            <person name="Ueda S."/>
            <person name="Waki K."/>
            <person name="Yamagata H."/>
            <person name="Yamamoto M."/>
            <person name="Yamamoto S."/>
            <person name="Yamane H."/>
            <person name="Yoshiki S."/>
            <person name="Yoshihara R."/>
            <person name="Yukawa K."/>
            <person name="Zhong H."/>
            <person name="Yano M."/>
            <person name="Yuan Q."/>
            <person name="Ouyang S."/>
            <person name="Liu J."/>
            <person name="Jones K.M."/>
            <person name="Gansberger K."/>
            <person name="Moffat K."/>
            <person name="Hill J."/>
            <person name="Bera J."/>
            <person name="Fadrosh D."/>
            <person name="Jin S."/>
            <person name="Johri S."/>
            <person name="Kim M."/>
            <person name="Overton L."/>
            <person name="Reardon M."/>
            <person name="Tsitrin T."/>
            <person name="Vuong H."/>
            <person name="Weaver B."/>
            <person name="Ciecko A."/>
            <person name="Tallon L."/>
            <person name="Jackson J."/>
            <person name="Pai G."/>
            <person name="Aken S.V."/>
            <person name="Utterback T."/>
            <person name="Reidmuller S."/>
            <person name="Feldblyum T."/>
            <person name="Hsiao J."/>
            <person name="Zismann V."/>
            <person name="Iobst S."/>
            <person name="de Vazeille A.R."/>
            <person name="Buell C.R."/>
            <person name="Ying K."/>
            <person name="Li Y."/>
            <person name="Lu T."/>
            <person name="Huang Y."/>
            <person name="Zhao Q."/>
            <person name="Feng Q."/>
            <person name="Zhang L."/>
            <person name="Zhu J."/>
            <person name="Weng Q."/>
            <person name="Mu J."/>
            <person name="Lu Y."/>
            <person name="Fan D."/>
            <person name="Liu Y."/>
            <person name="Guan J."/>
            <person name="Zhang Y."/>
            <person name="Yu S."/>
            <person name="Liu X."/>
            <person name="Zhang Y."/>
            <person name="Hong G."/>
            <person name="Han B."/>
            <person name="Choisne N."/>
            <person name="Demange N."/>
            <person name="Orjeda G."/>
            <person name="Samain S."/>
            <person name="Cattolico L."/>
            <person name="Pelletier E."/>
            <person name="Couloux A."/>
            <person name="Segurens B."/>
            <person name="Wincker P."/>
            <person name="D'Hont A."/>
            <person name="Scarpelli C."/>
            <person name="Weissenbach J."/>
            <person name="Salanoubat M."/>
            <person name="Quetier F."/>
            <person name="Yu Y."/>
            <person name="Kim H.R."/>
            <person name="Rambo T."/>
            <person name="Currie J."/>
            <person name="Collura K."/>
            <person name="Luo M."/>
            <person name="Yang T."/>
            <person name="Ammiraju J.S.S."/>
            <person name="Engler F."/>
            <person name="Soderlund C."/>
            <person name="Wing R.A."/>
            <person name="Palmer L.E."/>
            <person name="de la Bastide M."/>
            <person name="Spiegel L."/>
            <person name="Nascimento L."/>
            <person name="Zutavern T."/>
            <person name="O'Shaughnessy A."/>
            <person name="Dike S."/>
            <person name="Dedhia N."/>
            <person name="Preston R."/>
            <person name="Balija V."/>
            <person name="McCombie W.R."/>
            <person name="Chow T."/>
            <person name="Chen H."/>
            <person name="Chung M."/>
            <person name="Chen C."/>
            <person name="Shaw J."/>
            <person name="Wu H."/>
            <person name="Hsiao K."/>
            <person name="Chao Y."/>
            <person name="Chu M."/>
            <person name="Cheng C."/>
            <person name="Hour A."/>
            <person name="Lee P."/>
            <person name="Lin S."/>
            <person name="Lin Y."/>
            <person name="Liou J."/>
            <person name="Liu S."/>
            <person name="Hsing Y."/>
            <person name="Raghuvanshi S."/>
            <person name="Mohanty A."/>
            <person name="Bharti A.K."/>
            <person name="Gaur A."/>
            <person name="Gupta V."/>
            <person name="Kumar D."/>
            <person name="Ravi V."/>
            <person name="Vij S."/>
            <person name="Kapur A."/>
            <person name="Khurana P."/>
            <person name="Khurana P."/>
            <person name="Khurana J.P."/>
            <person name="Tyagi A.K."/>
            <person name="Gaikwad K."/>
            <person name="Singh A."/>
            <person name="Dalal V."/>
            <person name="Srivastava S."/>
            <person name="Dixit A."/>
            <person name="Pal A.K."/>
            <person name="Ghazi I.A."/>
            <person name="Yadav M."/>
            <person name="Pandit A."/>
            <person name="Bhargava A."/>
            <person name="Sureshbabu K."/>
            <person name="Batra K."/>
            <person name="Sharma T.R."/>
            <person name="Mohapatra T."/>
            <person name="Singh N.K."/>
            <person name="Messing J."/>
            <person name="Nelson A.B."/>
            <person name="Fuks G."/>
            <person name="Kavchok S."/>
            <person name="Keizer G."/>
            <person name="Linton E."/>
            <person name="Llaca V."/>
            <person name="Song R."/>
            <person name="Tanyolac B."/>
            <person name="Young S."/>
            <person name="Ho-Il K."/>
            <person name="Hahn J.H."/>
            <person name="Sangsakoo G."/>
            <person name="Vanavichit A."/>
            <person name="de Mattos Luiz.A.T."/>
            <person name="Zimmer P.D."/>
            <person name="Malone G."/>
            <person name="Dellagostin O."/>
            <person name="de Oliveira A.C."/>
            <person name="Bevan M."/>
            <person name="Bancroft I."/>
            <person name="Minx P."/>
            <person name="Cordum H."/>
            <person name="Wilson R."/>
            <person name="Cheng Z."/>
            <person name="Jin W."/>
            <person name="Jiang J."/>
            <person name="Leong S.A."/>
            <person name="Iwama H."/>
            <person name="Gojobori T."/>
            <person name="Itoh T."/>
            <person name="Niimura Y."/>
            <person name="Fujii Y."/>
            <person name="Habara T."/>
            <person name="Sakai H."/>
            <person name="Sato Y."/>
            <person name="Wilson G."/>
            <person name="Kumar K."/>
            <person name="McCouch S."/>
            <person name="Juretic N."/>
            <person name="Hoen D."/>
            <person name="Wright S."/>
            <person name="Bruskiewich R."/>
            <person name="Bureau T."/>
            <person name="Miyao A."/>
            <person name="Hirochika H."/>
            <person name="Nishikawa T."/>
            <person name="Kadowaki K."/>
            <person name="Sugiura M."/>
            <person name="Burr B."/>
            <person name="Sasaki T."/>
        </authorList>
    </citation>
    <scope>NUCLEOTIDE SEQUENCE [LARGE SCALE GENOMIC DNA]</scope>
    <source>
        <strain evidence="3">cv. Nipponbare</strain>
    </source>
</reference>
<dbReference type="EMBL" id="AP003414">
    <property type="protein sequence ID" value="BAD45213.1"/>
    <property type="molecule type" value="Genomic_DNA"/>
</dbReference>